<comment type="caution">
    <text evidence="2">The sequence shown here is derived from an EMBL/GenBank/DDBJ whole genome shotgun (WGS) entry which is preliminary data.</text>
</comment>
<feature type="region of interest" description="Disordered" evidence="1">
    <location>
        <begin position="1"/>
        <end position="85"/>
    </location>
</feature>
<feature type="compositionally biased region" description="Polar residues" evidence="1">
    <location>
        <begin position="44"/>
        <end position="75"/>
    </location>
</feature>
<reference evidence="2" key="1">
    <citation type="submission" date="2021-03" db="EMBL/GenBank/DDBJ databases">
        <title>Draft genome sequence of rust myrtle Austropuccinia psidii MF-1, a brazilian biotype.</title>
        <authorList>
            <person name="Quecine M.C."/>
            <person name="Pachon D.M.R."/>
            <person name="Bonatelli M.L."/>
            <person name="Correr F.H."/>
            <person name="Franceschini L.M."/>
            <person name="Leite T.F."/>
            <person name="Margarido G.R.A."/>
            <person name="Almeida C.A."/>
            <person name="Ferrarezi J.A."/>
            <person name="Labate C.A."/>
        </authorList>
    </citation>
    <scope>NUCLEOTIDE SEQUENCE</scope>
    <source>
        <strain evidence="2">MF-1</strain>
    </source>
</reference>
<accession>A0A9Q3GB69</accession>
<name>A0A9Q3GB69_9BASI</name>
<dbReference type="EMBL" id="AVOT02000106">
    <property type="protein sequence ID" value="MBW0461108.1"/>
    <property type="molecule type" value="Genomic_DNA"/>
</dbReference>
<protein>
    <submittedName>
        <fullName evidence="2">Uncharacterized protein</fullName>
    </submittedName>
</protein>
<dbReference type="AlphaFoldDB" id="A0A9Q3GB69"/>
<dbReference type="Proteomes" id="UP000765509">
    <property type="component" value="Unassembled WGS sequence"/>
</dbReference>
<keyword evidence="3" id="KW-1185">Reference proteome</keyword>
<feature type="region of interest" description="Disordered" evidence="1">
    <location>
        <begin position="115"/>
        <end position="147"/>
    </location>
</feature>
<evidence type="ECO:0000313" key="2">
    <source>
        <dbReference type="EMBL" id="MBW0461108.1"/>
    </source>
</evidence>
<organism evidence="2 3">
    <name type="scientific">Austropuccinia psidii MF-1</name>
    <dbReference type="NCBI Taxonomy" id="1389203"/>
    <lineage>
        <taxon>Eukaryota</taxon>
        <taxon>Fungi</taxon>
        <taxon>Dikarya</taxon>
        <taxon>Basidiomycota</taxon>
        <taxon>Pucciniomycotina</taxon>
        <taxon>Pucciniomycetes</taxon>
        <taxon>Pucciniales</taxon>
        <taxon>Sphaerophragmiaceae</taxon>
        <taxon>Austropuccinia</taxon>
    </lineage>
</organism>
<sequence length="147" mass="16605">MSPVSLRNFGFPRNQPEDRQGMFGTKRSGSGSYCGLQKTHRNHSNASINLPIKQESQTRGLEEYGSSSSAPQTPQRLIKMEHGQQEVKTRIKWGRTLENPTEDISPFRDLMEIKKRLESPEAVQTPGRKGSQDKGNSSYYLNHRGTV</sequence>
<evidence type="ECO:0000256" key="1">
    <source>
        <dbReference type="SAM" id="MobiDB-lite"/>
    </source>
</evidence>
<gene>
    <name evidence="2" type="ORF">O181_000823</name>
</gene>
<evidence type="ECO:0000313" key="3">
    <source>
        <dbReference type="Proteomes" id="UP000765509"/>
    </source>
</evidence>
<proteinExistence type="predicted"/>